<dbReference type="PANTHER" id="PTHR23282:SF146">
    <property type="entry name" value="RT07201P-RELATED"/>
    <property type="match status" value="1"/>
</dbReference>
<dbReference type="InterPro" id="IPR000998">
    <property type="entry name" value="MAM_dom"/>
</dbReference>
<feature type="compositionally biased region" description="Low complexity" evidence="1">
    <location>
        <begin position="289"/>
        <end position="306"/>
    </location>
</feature>
<feature type="domain" description="MAM" evidence="3">
    <location>
        <begin position="109"/>
        <end position="270"/>
    </location>
</feature>
<keyword evidence="5" id="KW-1185">Reference proteome</keyword>
<dbReference type="Gene3D" id="2.60.120.200">
    <property type="match status" value="2"/>
</dbReference>
<dbReference type="SMART" id="SM00137">
    <property type="entry name" value="MAM"/>
    <property type="match status" value="1"/>
</dbReference>
<reference evidence="4" key="2">
    <citation type="submission" date="2021-01" db="UniProtKB">
        <authorList>
            <consortium name="EnsemblMetazoa"/>
        </authorList>
    </citation>
    <scope>IDENTIFICATION</scope>
</reference>
<dbReference type="RefSeq" id="XP_011678074.2">
    <property type="nucleotide sequence ID" value="XM_011679772.2"/>
</dbReference>
<feature type="transmembrane region" description="Helical" evidence="2">
    <location>
        <begin position="322"/>
        <end position="345"/>
    </location>
</feature>
<dbReference type="InParanoid" id="A0A7M7HP61"/>
<name>A0A7M7HP61_STRPU</name>
<dbReference type="PANTHER" id="PTHR23282">
    <property type="entry name" value="APICAL ENDOSOMAL GLYCOPROTEIN PRECURSOR"/>
    <property type="match status" value="1"/>
</dbReference>
<dbReference type="GeneID" id="100889143"/>
<evidence type="ECO:0000313" key="4">
    <source>
        <dbReference type="EnsemblMetazoa" id="XP_011678074"/>
    </source>
</evidence>
<dbReference type="SUPFAM" id="SSF49899">
    <property type="entry name" value="Concanavalin A-like lectins/glucanases"/>
    <property type="match status" value="2"/>
</dbReference>
<keyword evidence="2" id="KW-0472">Membrane</keyword>
<sequence length="398" mass="42795">MMQSPIVNSRGEDICVRFYYHAYGKDVGSLSVDVDLEDLYDDITPFSFSGDQGNKWLPANVDIPASFTGVYDYRLEFSTKKITSGFEGDIAIDDIMFLRQPCDGYPSESTCNFEQGPSGCGYSEAVEATYQWQWFDLLAVEEPPLNTIPTSYMYTMVSTPSKGQSAVLSSAVYDLRGWTSCLTLDVVLTADSDQQLLIQVEETSAKIRRDVGHLSGDLGGSWVTGNWSIPGDLTSSPFQLVFTAMYGSSTRGVIAIDNVFLSKHLDACNQYVPPPTKEPVKTSSRPINSRPTATSSSSTSGPMSTPIDIVSRGPQQGGHSNVGMIVGIIIAVIVVVVVVVLVVFLKFRSSMSLSSLTIGYKNEKMDDVPFSGIKPGNGGGGNLDPQVVIGGTGLGSDA</sequence>
<dbReference type="AlphaFoldDB" id="A0A7M7HP61"/>
<feature type="region of interest" description="Disordered" evidence="1">
    <location>
        <begin position="272"/>
        <end position="314"/>
    </location>
</feature>
<dbReference type="InterPro" id="IPR051560">
    <property type="entry name" value="MAM_domain-containing"/>
</dbReference>
<evidence type="ECO:0000313" key="5">
    <source>
        <dbReference type="Proteomes" id="UP000007110"/>
    </source>
</evidence>
<dbReference type="KEGG" id="spu:100889143"/>
<dbReference type="InterPro" id="IPR013320">
    <property type="entry name" value="ConA-like_dom_sf"/>
</dbReference>
<keyword evidence="2" id="KW-0812">Transmembrane</keyword>
<dbReference type="PROSITE" id="PS50060">
    <property type="entry name" value="MAM_2"/>
    <property type="match status" value="2"/>
</dbReference>
<reference evidence="5" key="1">
    <citation type="submission" date="2015-02" db="EMBL/GenBank/DDBJ databases">
        <title>Genome sequencing for Strongylocentrotus purpuratus.</title>
        <authorList>
            <person name="Murali S."/>
            <person name="Liu Y."/>
            <person name="Vee V."/>
            <person name="English A."/>
            <person name="Wang M."/>
            <person name="Skinner E."/>
            <person name="Han Y."/>
            <person name="Muzny D.M."/>
            <person name="Worley K.C."/>
            <person name="Gibbs R.A."/>
        </authorList>
    </citation>
    <scope>NUCLEOTIDE SEQUENCE</scope>
</reference>
<dbReference type="GO" id="GO:0016020">
    <property type="term" value="C:membrane"/>
    <property type="evidence" value="ECO:0007669"/>
    <property type="project" value="InterPro"/>
</dbReference>
<feature type="domain" description="MAM" evidence="3">
    <location>
        <begin position="1"/>
        <end position="104"/>
    </location>
</feature>
<protein>
    <recommendedName>
        <fullName evidence="3">MAM domain-containing protein</fullName>
    </recommendedName>
</protein>
<organism evidence="4 5">
    <name type="scientific">Strongylocentrotus purpuratus</name>
    <name type="common">Purple sea urchin</name>
    <dbReference type="NCBI Taxonomy" id="7668"/>
    <lineage>
        <taxon>Eukaryota</taxon>
        <taxon>Metazoa</taxon>
        <taxon>Echinodermata</taxon>
        <taxon>Eleutherozoa</taxon>
        <taxon>Echinozoa</taxon>
        <taxon>Echinoidea</taxon>
        <taxon>Euechinoidea</taxon>
        <taxon>Echinacea</taxon>
        <taxon>Camarodonta</taxon>
        <taxon>Echinidea</taxon>
        <taxon>Strongylocentrotidae</taxon>
        <taxon>Strongylocentrotus</taxon>
    </lineage>
</organism>
<dbReference type="OMA" id="CKENAVP"/>
<dbReference type="Pfam" id="PF00629">
    <property type="entry name" value="MAM"/>
    <property type="match status" value="2"/>
</dbReference>
<dbReference type="CDD" id="cd06263">
    <property type="entry name" value="MAM"/>
    <property type="match status" value="1"/>
</dbReference>
<accession>A0A7M7HP61</accession>
<dbReference type="EnsemblMetazoa" id="XM_011679772">
    <property type="protein sequence ID" value="XP_011678074"/>
    <property type="gene ID" value="LOC100889143"/>
</dbReference>
<evidence type="ECO:0000256" key="1">
    <source>
        <dbReference type="SAM" id="MobiDB-lite"/>
    </source>
</evidence>
<dbReference type="OrthoDB" id="412155at2759"/>
<evidence type="ECO:0000259" key="3">
    <source>
        <dbReference type="PROSITE" id="PS50060"/>
    </source>
</evidence>
<proteinExistence type="predicted"/>
<evidence type="ECO:0000256" key="2">
    <source>
        <dbReference type="SAM" id="Phobius"/>
    </source>
</evidence>
<dbReference type="Proteomes" id="UP000007110">
    <property type="component" value="Unassembled WGS sequence"/>
</dbReference>
<keyword evidence="2" id="KW-1133">Transmembrane helix</keyword>